<comment type="caution">
    <text evidence="2">The sequence shown here is derived from an EMBL/GenBank/DDBJ whole genome shotgun (WGS) entry which is preliminary data.</text>
</comment>
<organism evidence="2 3">
    <name type="scientific">Phtheirospermum japonicum</name>
    <dbReference type="NCBI Taxonomy" id="374723"/>
    <lineage>
        <taxon>Eukaryota</taxon>
        <taxon>Viridiplantae</taxon>
        <taxon>Streptophyta</taxon>
        <taxon>Embryophyta</taxon>
        <taxon>Tracheophyta</taxon>
        <taxon>Spermatophyta</taxon>
        <taxon>Magnoliopsida</taxon>
        <taxon>eudicotyledons</taxon>
        <taxon>Gunneridae</taxon>
        <taxon>Pentapetalae</taxon>
        <taxon>asterids</taxon>
        <taxon>lamiids</taxon>
        <taxon>Lamiales</taxon>
        <taxon>Orobanchaceae</taxon>
        <taxon>Orobanchaceae incertae sedis</taxon>
        <taxon>Phtheirospermum</taxon>
    </lineage>
</organism>
<evidence type="ECO:0000256" key="1">
    <source>
        <dbReference type="SAM" id="MobiDB-lite"/>
    </source>
</evidence>
<feature type="region of interest" description="Disordered" evidence="1">
    <location>
        <begin position="18"/>
        <end position="57"/>
    </location>
</feature>
<evidence type="ECO:0000313" key="3">
    <source>
        <dbReference type="Proteomes" id="UP000653305"/>
    </source>
</evidence>
<dbReference type="AlphaFoldDB" id="A0A830BLQ1"/>
<evidence type="ECO:0000313" key="2">
    <source>
        <dbReference type="EMBL" id="GFP85163.1"/>
    </source>
</evidence>
<proteinExistence type="predicted"/>
<dbReference type="Proteomes" id="UP000653305">
    <property type="component" value="Unassembled WGS sequence"/>
</dbReference>
<feature type="compositionally biased region" description="Polar residues" evidence="1">
    <location>
        <begin position="26"/>
        <end position="35"/>
    </location>
</feature>
<name>A0A830BLQ1_9LAMI</name>
<keyword evidence="3" id="KW-1185">Reference proteome</keyword>
<gene>
    <name evidence="2" type="ORF">PHJA_000660100</name>
</gene>
<protein>
    <submittedName>
        <fullName evidence="2">Uncharacterized protein</fullName>
    </submittedName>
</protein>
<sequence length="145" mass="16219">MEEACESHMLRFLREIHSSENRTGPAGSTGSTGNRSPHRSGFHVQNRWGQKSVKPVKEPVEPRGNLWNFCSASNSDINSVSRMFDNDKLGGRKIDQSPEFGEDQLNMSLAIIASIPCVSGAVHKAEWDVYWIMSPLDVIDFVKDK</sequence>
<reference evidence="2" key="1">
    <citation type="submission" date="2020-07" db="EMBL/GenBank/DDBJ databases">
        <title>Ethylene signaling mediates host invasion by parasitic plants.</title>
        <authorList>
            <person name="Yoshida S."/>
        </authorList>
    </citation>
    <scope>NUCLEOTIDE SEQUENCE</scope>
    <source>
        <strain evidence="2">Okayama</strain>
    </source>
</reference>
<dbReference type="EMBL" id="BMAC01000100">
    <property type="protein sequence ID" value="GFP85163.1"/>
    <property type="molecule type" value="Genomic_DNA"/>
</dbReference>
<accession>A0A830BLQ1</accession>